<dbReference type="Proteomes" id="UP000663859">
    <property type="component" value="Unassembled WGS sequence"/>
</dbReference>
<evidence type="ECO:0000256" key="1">
    <source>
        <dbReference type="ARBA" id="ARBA00004651"/>
    </source>
</evidence>
<reference evidence="7" key="1">
    <citation type="submission" date="2021-02" db="EMBL/GenBank/DDBJ databases">
        <authorList>
            <person name="Cremers G."/>
            <person name="Picone N."/>
        </authorList>
    </citation>
    <scope>NUCLEOTIDE SEQUENCE</scope>
    <source>
        <strain evidence="7">PQ17</strain>
    </source>
</reference>
<keyword evidence="8" id="KW-1185">Reference proteome</keyword>
<evidence type="ECO:0000256" key="4">
    <source>
        <dbReference type="ARBA" id="ARBA00022989"/>
    </source>
</evidence>
<sequence length="408" mass="45893">MPILGRYLFRFLLASSAVCVAAFVLVVVIADLFSSLDDFLDHKASPGVIAMYYLAYLPPTLVTTAPVALFFAALYVVLQLHRRNELLVLQACGVSPLFVYLPFFTLGFLSVVALLGIELTMMSRAQSKRERIVAELRGTSSRTRVLRGFVYPEPDGGRLWYFQELDVRHGKAQGVEVLERDAEAREKRKLIAQEALWQDRHWTFYGVQVLEFGNDGEFVRGYFLPTILLDSWTTSPAQMILFEKKPKEMGIGELSRLLDKERKAGQSHSDILAPYWVQWYSYWLGPLSVLVLLSFVLADCDATKKEGTLSGVGLSLTLFAAFELFSSLCALLGKAGRISPGLSVTVPLLLFGLIGGYLCCRPLWPRLPQDMETSVARVRSILLARWAHFLLFLRTLFPYGERKDSSLE</sequence>
<dbReference type="Pfam" id="PF03739">
    <property type="entry name" value="LptF_LptG"/>
    <property type="match status" value="1"/>
</dbReference>
<dbReference type="RefSeq" id="WP_174582820.1">
    <property type="nucleotide sequence ID" value="NZ_CAJNOB010000004.1"/>
</dbReference>
<gene>
    <name evidence="7" type="ORF">MPNT_120054</name>
</gene>
<name>A0A8J2FS11_9BACT</name>
<proteinExistence type="predicted"/>
<organism evidence="7 8">
    <name type="scientific">Candidatus Methylacidithermus pantelleriae</name>
    <dbReference type="NCBI Taxonomy" id="2744239"/>
    <lineage>
        <taxon>Bacteria</taxon>
        <taxon>Pseudomonadati</taxon>
        <taxon>Verrucomicrobiota</taxon>
        <taxon>Methylacidiphilae</taxon>
        <taxon>Methylacidiphilales</taxon>
        <taxon>Methylacidiphilaceae</taxon>
        <taxon>Candidatus Methylacidithermus</taxon>
    </lineage>
</organism>
<feature type="transmembrane region" description="Helical" evidence="6">
    <location>
        <begin position="12"/>
        <end position="33"/>
    </location>
</feature>
<comment type="subcellular location">
    <subcellularLocation>
        <location evidence="1">Cell membrane</location>
        <topology evidence="1">Multi-pass membrane protein</topology>
    </subcellularLocation>
</comment>
<accession>A0A8J2FS11</accession>
<evidence type="ECO:0000313" key="7">
    <source>
        <dbReference type="EMBL" id="CAF0692548.1"/>
    </source>
</evidence>
<comment type="caution">
    <text evidence="7">The sequence shown here is derived from an EMBL/GenBank/DDBJ whole genome shotgun (WGS) entry which is preliminary data.</text>
</comment>
<evidence type="ECO:0000256" key="6">
    <source>
        <dbReference type="SAM" id="Phobius"/>
    </source>
</evidence>
<feature type="transmembrane region" description="Helical" evidence="6">
    <location>
        <begin position="344"/>
        <end position="364"/>
    </location>
</feature>
<keyword evidence="5 6" id="KW-0472">Membrane</keyword>
<dbReference type="GO" id="GO:0043190">
    <property type="term" value="C:ATP-binding cassette (ABC) transporter complex"/>
    <property type="evidence" value="ECO:0007669"/>
    <property type="project" value="TreeGrafter"/>
</dbReference>
<evidence type="ECO:0000256" key="2">
    <source>
        <dbReference type="ARBA" id="ARBA00022475"/>
    </source>
</evidence>
<keyword evidence="2" id="KW-1003">Cell membrane</keyword>
<dbReference type="PANTHER" id="PTHR33529:SF6">
    <property type="entry name" value="YJGP_YJGQ FAMILY PERMEASE"/>
    <property type="match status" value="1"/>
</dbReference>
<dbReference type="GO" id="GO:0015920">
    <property type="term" value="P:lipopolysaccharide transport"/>
    <property type="evidence" value="ECO:0007669"/>
    <property type="project" value="TreeGrafter"/>
</dbReference>
<protein>
    <submittedName>
        <fullName evidence="7">Putative Predicted permease</fullName>
    </submittedName>
</protein>
<dbReference type="InterPro" id="IPR005495">
    <property type="entry name" value="LptG/LptF_permease"/>
</dbReference>
<dbReference type="AlphaFoldDB" id="A0A8J2FS11"/>
<feature type="transmembrane region" description="Helical" evidence="6">
    <location>
        <begin position="97"/>
        <end position="121"/>
    </location>
</feature>
<evidence type="ECO:0000256" key="3">
    <source>
        <dbReference type="ARBA" id="ARBA00022692"/>
    </source>
</evidence>
<evidence type="ECO:0000313" key="8">
    <source>
        <dbReference type="Proteomes" id="UP000663859"/>
    </source>
</evidence>
<evidence type="ECO:0000256" key="5">
    <source>
        <dbReference type="ARBA" id="ARBA00023136"/>
    </source>
</evidence>
<keyword evidence="4 6" id="KW-1133">Transmembrane helix</keyword>
<feature type="transmembrane region" description="Helical" evidence="6">
    <location>
        <begin position="53"/>
        <end position="77"/>
    </location>
</feature>
<keyword evidence="3 6" id="KW-0812">Transmembrane</keyword>
<feature type="transmembrane region" description="Helical" evidence="6">
    <location>
        <begin position="310"/>
        <end position="332"/>
    </location>
</feature>
<dbReference type="PANTHER" id="PTHR33529">
    <property type="entry name" value="SLR0882 PROTEIN-RELATED"/>
    <property type="match status" value="1"/>
</dbReference>
<feature type="transmembrane region" description="Helical" evidence="6">
    <location>
        <begin position="376"/>
        <end position="397"/>
    </location>
</feature>
<feature type="transmembrane region" description="Helical" evidence="6">
    <location>
        <begin position="279"/>
        <end position="298"/>
    </location>
</feature>
<dbReference type="EMBL" id="CAJNOB010000004">
    <property type="protein sequence ID" value="CAF0692548.1"/>
    <property type="molecule type" value="Genomic_DNA"/>
</dbReference>